<evidence type="ECO:0000256" key="1">
    <source>
        <dbReference type="ARBA" id="ARBA00022692"/>
    </source>
</evidence>
<organism evidence="5 6">
    <name type="scientific">Vibrio ezurae NBRC 102218</name>
    <dbReference type="NCBI Taxonomy" id="1219080"/>
    <lineage>
        <taxon>Bacteria</taxon>
        <taxon>Pseudomonadati</taxon>
        <taxon>Pseudomonadota</taxon>
        <taxon>Gammaproteobacteria</taxon>
        <taxon>Vibrionales</taxon>
        <taxon>Vibrionaceae</taxon>
        <taxon>Vibrio</taxon>
    </lineage>
</organism>
<evidence type="ECO:0000313" key="5">
    <source>
        <dbReference type="EMBL" id="GAD79572.1"/>
    </source>
</evidence>
<feature type="transmembrane region" description="Helical" evidence="4">
    <location>
        <begin position="75"/>
        <end position="93"/>
    </location>
</feature>
<feature type="transmembrane region" description="Helical" evidence="4">
    <location>
        <begin position="280"/>
        <end position="299"/>
    </location>
</feature>
<dbReference type="EMBL" id="BATM01000017">
    <property type="protein sequence ID" value="GAD79572.1"/>
    <property type="molecule type" value="Genomic_DNA"/>
</dbReference>
<dbReference type="InterPro" id="IPR052524">
    <property type="entry name" value="MFS_Cyanate_Porter"/>
</dbReference>
<feature type="transmembrane region" description="Helical" evidence="4">
    <location>
        <begin position="46"/>
        <end position="68"/>
    </location>
</feature>
<dbReference type="SUPFAM" id="SSF103473">
    <property type="entry name" value="MFS general substrate transporter"/>
    <property type="match status" value="1"/>
</dbReference>
<protein>
    <submittedName>
        <fullName evidence="5">Putative major facilitator superfamily transporter</fullName>
    </submittedName>
</protein>
<dbReference type="PANTHER" id="PTHR23523">
    <property type="match status" value="1"/>
</dbReference>
<dbReference type="Gene3D" id="1.20.1250.20">
    <property type="entry name" value="MFS general substrate transporter like domains"/>
    <property type="match status" value="1"/>
</dbReference>
<reference evidence="5 6" key="1">
    <citation type="submission" date="2013-09" db="EMBL/GenBank/DDBJ databases">
        <title>Whole genome shotgun sequence of Vibrio ezurae NBRC 102218.</title>
        <authorList>
            <person name="Yoshida I."/>
            <person name="Hosoyama A."/>
            <person name="Numata M."/>
            <person name="Hashimoto M."/>
            <person name="Hosoyama Y."/>
            <person name="Tsuchikane K."/>
            <person name="Noguchi M."/>
            <person name="Hirakata S."/>
            <person name="Ichikawa N."/>
            <person name="Ohji S."/>
            <person name="Yamazoe A."/>
            <person name="Fujita N."/>
        </authorList>
    </citation>
    <scope>NUCLEOTIDE SEQUENCE [LARGE SCALE GENOMIC DNA]</scope>
    <source>
        <strain evidence="5 6">NBRC 102218</strain>
    </source>
</reference>
<evidence type="ECO:0000256" key="2">
    <source>
        <dbReference type="ARBA" id="ARBA00022989"/>
    </source>
</evidence>
<dbReference type="InterPro" id="IPR011701">
    <property type="entry name" value="MFS"/>
</dbReference>
<dbReference type="InterPro" id="IPR036259">
    <property type="entry name" value="MFS_trans_sf"/>
</dbReference>
<accession>U3B2A2</accession>
<dbReference type="OrthoDB" id="5317164at2"/>
<gene>
    <name evidence="5" type="ORF">VEZ01S_17_00590</name>
</gene>
<dbReference type="GO" id="GO:0022857">
    <property type="term" value="F:transmembrane transporter activity"/>
    <property type="evidence" value="ECO:0007669"/>
    <property type="project" value="InterPro"/>
</dbReference>
<proteinExistence type="predicted"/>
<sequence length="395" mass="42653">MTLSRKHTLAFIGILLLASNLRGPFTSLAPLLDQIMTQLHLSSTILGMLSSLPLLSFAIISPIALVVLKHLGLKNSICTALLSIFLGVCLRSYGDVYGLYMGTVFIGAGIAVGNVLLPVAVKVSFPARIAVVTSLYTFTMGIGSAVSSTVMVPLSHVTFSSELLSSMSGWQLALLFNLVFVSIALIFWLFSPQDENKPTSHQSVNILQLMRSPVAWQVTLALGLNSFTFYSFAAWLPKILIDHGMSETQSGYIYGLLQFATMLPGLVLIPLLTLFKNSRWLYIATSTGVVVAALGTLYFPQWAVLWTLMFGFSNCATFVIGLSFIGLRTHNAPQAAALSAMSQSIGYGIATLGPPLLGFLYQANGNWSFSLWLVALMGCGCVYFGTLSCRETKVN</sequence>
<keyword evidence="2 4" id="KW-1133">Transmembrane helix</keyword>
<keyword evidence="3 4" id="KW-0472">Membrane</keyword>
<feature type="transmembrane region" description="Helical" evidence="4">
    <location>
        <begin position="369"/>
        <end position="389"/>
    </location>
</feature>
<evidence type="ECO:0000313" key="6">
    <source>
        <dbReference type="Proteomes" id="UP000016562"/>
    </source>
</evidence>
<dbReference type="Pfam" id="PF07690">
    <property type="entry name" value="MFS_1"/>
    <property type="match status" value="1"/>
</dbReference>
<dbReference type="AlphaFoldDB" id="U3B2A2"/>
<dbReference type="PANTHER" id="PTHR23523:SF2">
    <property type="entry name" value="2-NITROIMIDAZOLE TRANSPORTER"/>
    <property type="match status" value="1"/>
</dbReference>
<dbReference type="RefSeq" id="WP_021713281.1">
    <property type="nucleotide sequence ID" value="NZ_BATM01000017.1"/>
</dbReference>
<dbReference type="eggNOG" id="COG2807">
    <property type="taxonomic scope" value="Bacteria"/>
</dbReference>
<evidence type="ECO:0000256" key="4">
    <source>
        <dbReference type="SAM" id="Phobius"/>
    </source>
</evidence>
<dbReference type="STRING" id="1219080.VEZ01S_17_00590"/>
<evidence type="ECO:0000256" key="3">
    <source>
        <dbReference type="ARBA" id="ARBA00023136"/>
    </source>
</evidence>
<feature type="transmembrane region" description="Helical" evidence="4">
    <location>
        <begin position="99"/>
        <end position="117"/>
    </location>
</feature>
<comment type="caution">
    <text evidence="5">The sequence shown here is derived from an EMBL/GenBank/DDBJ whole genome shotgun (WGS) entry which is preliminary data.</text>
</comment>
<feature type="transmembrane region" description="Helical" evidence="4">
    <location>
        <begin position="129"/>
        <end position="152"/>
    </location>
</feature>
<name>U3B2A2_9VIBR</name>
<feature type="transmembrane region" description="Helical" evidence="4">
    <location>
        <begin position="305"/>
        <end position="325"/>
    </location>
</feature>
<dbReference type="Proteomes" id="UP000016562">
    <property type="component" value="Unassembled WGS sequence"/>
</dbReference>
<keyword evidence="1 4" id="KW-0812">Transmembrane</keyword>
<keyword evidence="6" id="KW-1185">Reference proteome</keyword>
<feature type="transmembrane region" description="Helical" evidence="4">
    <location>
        <begin position="172"/>
        <end position="191"/>
    </location>
</feature>
<feature type="transmembrane region" description="Helical" evidence="4">
    <location>
        <begin position="345"/>
        <end position="363"/>
    </location>
</feature>
<feature type="transmembrane region" description="Helical" evidence="4">
    <location>
        <begin position="212"/>
        <end position="232"/>
    </location>
</feature>
<feature type="transmembrane region" description="Helical" evidence="4">
    <location>
        <begin position="252"/>
        <end position="273"/>
    </location>
</feature>